<keyword evidence="14" id="KW-1185">Reference proteome</keyword>
<evidence type="ECO:0000256" key="8">
    <source>
        <dbReference type="ARBA" id="ARBA00022989"/>
    </source>
</evidence>
<sequence length="123" mass="12763">MYQVLTILHVLVAAAVIGLVMLQQGRGADAGVGFGGGSNTLFGARGAASFLSRTTAILGTIFFLTSLSLAYMAGNLDNKGHDLMDAPQTENPAQRDLPPIIEEPAKKSDVPAPTDTPQTPSVP</sequence>
<evidence type="ECO:0000256" key="12">
    <source>
        <dbReference type="SAM" id="MobiDB-lite"/>
    </source>
</evidence>
<dbReference type="PANTHER" id="PTHR34182">
    <property type="entry name" value="PROTEIN-EXPORT MEMBRANE PROTEIN SECG"/>
    <property type="match status" value="1"/>
</dbReference>
<dbReference type="NCBIfam" id="TIGR00810">
    <property type="entry name" value="secG"/>
    <property type="match status" value="1"/>
</dbReference>
<keyword evidence="10 11" id="KW-0472">Membrane</keyword>
<dbReference type="Pfam" id="PF03840">
    <property type="entry name" value="SecG"/>
    <property type="match status" value="1"/>
</dbReference>
<evidence type="ECO:0000256" key="9">
    <source>
        <dbReference type="ARBA" id="ARBA00023010"/>
    </source>
</evidence>
<organism evidence="13 14">
    <name type="scientific">Methylomagnum ishizawai</name>
    <dbReference type="NCBI Taxonomy" id="1760988"/>
    <lineage>
        <taxon>Bacteria</taxon>
        <taxon>Pseudomonadati</taxon>
        <taxon>Pseudomonadota</taxon>
        <taxon>Gammaproteobacteria</taxon>
        <taxon>Methylococcales</taxon>
        <taxon>Methylococcaceae</taxon>
        <taxon>Methylomagnum</taxon>
    </lineage>
</organism>
<evidence type="ECO:0000256" key="4">
    <source>
        <dbReference type="ARBA" id="ARBA00022448"/>
    </source>
</evidence>
<keyword evidence="5 11" id="KW-1003">Cell membrane</keyword>
<dbReference type="EMBL" id="FXAM01000001">
    <property type="protein sequence ID" value="SMF95928.1"/>
    <property type="molecule type" value="Genomic_DNA"/>
</dbReference>
<evidence type="ECO:0000256" key="7">
    <source>
        <dbReference type="ARBA" id="ARBA00022927"/>
    </source>
</evidence>
<evidence type="ECO:0000256" key="10">
    <source>
        <dbReference type="ARBA" id="ARBA00023136"/>
    </source>
</evidence>
<dbReference type="GO" id="GO:0065002">
    <property type="term" value="P:intracellular protein transmembrane transport"/>
    <property type="evidence" value="ECO:0007669"/>
    <property type="project" value="TreeGrafter"/>
</dbReference>
<dbReference type="InterPro" id="IPR004692">
    <property type="entry name" value="SecG"/>
</dbReference>
<feature type="transmembrane region" description="Helical" evidence="11">
    <location>
        <begin position="51"/>
        <end position="74"/>
    </location>
</feature>
<dbReference type="AlphaFoldDB" id="A0A1Y6CZ25"/>
<feature type="region of interest" description="Disordered" evidence="12">
    <location>
        <begin position="80"/>
        <end position="123"/>
    </location>
</feature>
<dbReference type="PRINTS" id="PR01651">
    <property type="entry name" value="SECGEXPORT"/>
</dbReference>
<comment type="function">
    <text evidence="11">Involved in protein export. Participates in an early event of protein translocation.</text>
</comment>
<protein>
    <recommendedName>
        <fullName evidence="3 11">Protein-export membrane protein SecG</fullName>
    </recommendedName>
</protein>
<keyword evidence="8 11" id="KW-1133">Transmembrane helix</keyword>
<comment type="subcellular location">
    <subcellularLocation>
        <location evidence="1 11">Cell membrane</location>
        <topology evidence="1 11">Multi-pass membrane protein</topology>
    </subcellularLocation>
</comment>
<keyword evidence="6 11" id="KW-0812">Transmembrane</keyword>
<dbReference type="STRING" id="1760988.SAMN02949497_3306"/>
<comment type="caution">
    <text evidence="11">Lacks conserved residue(s) required for the propagation of feature annotation.</text>
</comment>
<keyword evidence="7 11" id="KW-0653">Protein transport</keyword>
<evidence type="ECO:0000256" key="6">
    <source>
        <dbReference type="ARBA" id="ARBA00022692"/>
    </source>
</evidence>
<name>A0A1Y6CZ25_9GAMM</name>
<dbReference type="GO" id="GO:0005886">
    <property type="term" value="C:plasma membrane"/>
    <property type="evidence" value="ECO:0007669"/>
    <property type="project" value="UniProtKB-SubCell"/>
</dbReference>
<dbReference type="Proteomes" id="UP000192923">
    <property type="component" value="Unassembled WGS sequence"/>
</dbReference>
<evidence type="ECO:0000256" key="3">
    <source>
        <dbReference type="ARBA" id="ARBA00017876"/>
    </source>
</evidence>
<accession>A0A1Y6CZ25</accession>
<dbReference type="GO" id="GO:0043952">
    <property type="term" value="P:protein transport by the Sec complex"/>
    <property type="evidence" value="ECO:0007669"/>
    <property type="project" value="TreeGrafter"/>
</dbReference>
<evidence type="ECO:0000313" key="13">
    <source>
        <dbReference type="EMBL" id="SMF95928.1"/>
    </source>
</evidence>
<keyword evidence="4 11" id="KW-0813">Transport</keyword>
<dbReference type="PANTHER" id="PTHR34182:SF1">
    <property type="entry name" value="PROTEIN-EXPORT MEMBRANE PROTEIN SECG"/>
    <property type="match status" value="1"/>
</dbReference>
<dbReference type="OrthoDB" id="9813947at2"/>
<evidence type="ECO:0000256" key="1">
    <source>
        <dbReference type="ARBA" id="ARBA00004651"/>
    </source>
</evidence>
<comment type="similarity">
    <text evidence="2 11">Belongs to the SecG family.</text>
</comment>
<dbReference type="GO" id="GO:0009306">
    <property type="term" value="P:protein secretion"/>
    <property type="evidence" value="ECO:0007669"/>
    <property type="project" value="UniProtKB-UniRule"/>
</dbReference>
<keyword evidence="9 11" id="KW-0811">Translocation</keyword>
<evidence type="ECO:0000256" key="11">
    <source>
        <dbReference type="RuleBase" id="RU365087"/>
    </source>
</evidence>
<gene>
    <name evidence="13" type="ORF">SAMN02949497_3306</name>
</gene>
<reference evidence="13 14" key="1">
    <citation type="submission" date="2016-12" db="EMBL/GenBank/DDBJ databases">
        <authorList>
            <person name="Song W.-J."/>
            <person name="Kurnit D.M."/>
        </authorList>
    </citation>
    <scope>NUCLEOTIDE SEQUENCE [LARGE SCALE GENOMIC DNA]</scope>
    <source>
        <strain evidence="13 14">175</strain>
    </source>
</reference>
<evidence type="ECO:0000256" key="2">
    <source>
        <dbReference type="ARBA" id="ARBA00008445"/>
    </source>
</evidence>
<proteinExistence type="inferred from homology"/>
<dbReference type="GO" id="GO:0015450">
    <property type="term" value="F:protein-transporting ATPase activity"/>
    <property type="evidence" value="ECO:0007669"/>
    <property type="project" value="UniProtKB-UniRule"/>
</dbReference>
<evidence type="ECO:0000313" key="14">
    <source>
        <dbReference type="Proteomes" id="UP000192923"/>
    </source>
</evidence>
<dbReference type="RefSeq" id="WP_085214567.1">
    <property type="nucleotide sequence ID" value="NZ_FXAM01000001.1"/>
</dbReference>
<evidence type="ECO:0000256" key="5">
    <source>
        <dbReference type="ARBA" id="ARBA00022475"/>
    </source>
</evidence>